<organism evidence="3 4">
    <name type="scientific">Staphylotrichum longicolle</name>
    <dbReference type="NCBI Taxonomy" id="669026"/>
    <lineage>
        <taxon>Eukaryota</taxon>
        <taxon>Fungi</taxon>
        <taxon>Dikarya</taxon>
        <taxon>Ascomycota</taxon>
        <taxon>Pezizomycotina</taxon>
        <taxon>Sordariomycetes</taxon>
        <taxon>Sordariomycetidae</taxon>
        <taxon>Sordariales</taxon>
        <taxon>Chaetomiaceae</taxon>
        <taxon>Staphylotrichum</taxon>
    </lineage>
</organism>
<gene>
    <name evidence="3" type="ORF">NEMBOFW57_010174</name>
</gene>
<feature type="coiled-coil region" evidence="1">
    <location>
        <begin position="80"/>
        <end position="149"/>
    </location>
</feature>
<evidence type="ECO:0000313" key="4">
    <source>
        <dbReference type="Proteomes" id="UP001197093"/>
    </source>
</evidence>
<evidence type="ECO:0000256" key="2">
    <source>
        <dbReference type="SAM" id="MobiDB-lite"/>
    </source>
</evidence>
<feature type="region of interest" description="Disordered" evidence="2">
    <location>
        <begin position="270"/>
        <end position="322"/>
    </location>
</feature>
<feature type="compositionally biased region" description="Low complexity" evidence="2">
    <location>
        <begin position="277"/>
        <end position="309"/>
    </location>
</feature>
<reference evidence="3" key="1">
    <citation type="submission" date="2023-02" db="EMBL/GenBank/DDBJ databases">
        <authorList>
            <person name="Palmer J.M."/>
        </authorList>
    </citation>
    <scope>NUCLEOTIDE SEQUENCE</scope>
    <source>
        <strain evidence="3">FW57</strain>
    </source>
</reference>
<name>A0AAD4EQV1_9PEZI</name>
<dbReference type="AlphaFoldDB" id="A0AAD4EQV1"/>
<accession>A0AAD4EQV1</accession>
<comment type="caution">
    <text evidence="3">The sequence shown here is derived from an EMBL/GenBank/DDBJ whole genome shotgun (WGS) entry which is preliminary data.</text>
</comment>
<evidence type="ECO:0000313" key="3">
    <source>
        <dbReference type="EMBL" id="KAG7285545.1"/>
    </source>
</evidence>
<protein>
    <submittedName>
        <fullName evidence="3">Uncharacterized protein</fullName>
    </submittedName>
</protein>
<keyword evidence="1" id="KW-0175">Coiled coil</keyword>
<sequence length="606" mass="68894">MQAMSLDAADENLHPVQKIHREQTGVLQTRIWGLRQGMYHQPSVSKDFLMAFDYDVQELMHNTVKMNEAVDKLAAELKKAIGEQERIRGLEATVRDLERDLAEYKERAQSAERTLASLASRTEEDMRAIQFLKEQLRQNEMARTILQEQVNGKRNLWLNVHSDPQERAAVLDRLCSSTPFGGQTLVLANDQGYAQSIKGSGSVRSSSSHSNSLQLAIDRSGNATPANVNPPNAYNGGNPYQAGPLVAAGYSPFQSIPHSHSGPAAFLAQPQHRRRLSTATTASTGYGGPSSRPSSGPRRTPREPTITETGSPKERKRNAAGSLMRADLEDTECLKWADEFQSLFALIYGFCTSYFHELPTIDQDWKDHIRREANGDLWEYICRICQSTQEPDRGDNAMRLLKDRDSRPYLMQRLVLQHIMVFIFSYQGWKDYSEDVDEEMEKLEEDLKRIDPSKTYERQVIIDRRAQLVGEMTEGSNAAAFKNFKLTQHHQYLKTMVAPFLSRRKNNNVTNEAFYDLFAITTSAWELSAKLFRSRLTFQYVWNDAGARFSVETHEPLDCGVDRRTLQSEYCRVRLCATPVVTMRNDQGMTINTKNILKAGVLVMRY</sequence>
<dbReference type="Proteomes" id="UP001197093">
    <property type="component" value="Unassembled WGS sequence"/>
</dbReference>
<dbReference type="SUPFAM" id="SSF57997">
    <property type="entry name" value="Tropomyosin"/>
    <property type="match status" value="1"/>
</dbReference>
<dbReference type="EMBL" id="JAHCVI010000005">
    <property type="protein sequence ID" value="KAG7285545.1"/>
    <property type="molecule type" value="Genomic_DNA"/>
</dbReference>
<evidence type="ECO:0000256" key="1">
    <source>
        <dbReference type="SAM" id="Coils"/>
    </source>
</evidence>
<keyword evidence="4" id="KW-1185">Reference proteome</keyword>
<proteinExistence type="predicted"/>